<dbReference type="InterPro" id="IPR003660">
    <property type="entry name" value="HAMP_dom"/>
</dbReference>
<feature type="domain" description="GGDEF" evidence="6">
    <location>
        <begin position="271"/>
        <end position="405"/>
    </location>
</feature>
<dbReference type="OrthoDB" id="23692at2"/>
<protein>
    <submittedName>
        <fullName evidence="7">Diguanylate cyclase (GGDEF) domain-containing protein</fullName>
    </submittedName>
</protein>
<reference evidence="7 8" key="1">
    <citation type="submission" date="2016-10" db="EMBL/GenBank/DDBJ databases">
        <authorList>
            <person name="de Groot N.N."/>
        </authorList>
    </citation>
    <scope>NUCLEOTIDE SEQUENCE [LARGE SCALE GENOMIC DNA]</scope>
    <source>
        <strain evidence="8">P4-7,KCTC 19426,CECT 7604</strain>
    </source>
</reference>
<evidence type="ECO:0000256" key="3">
    <source>
        <dbReference type="SAM" id="Coils"/>
    </source>
</evidence>
<dbReference type="SUPFAM" id="SSF55781">
    <property type="entry name" value="GAF domain-like"/>
    <property type="match status" value="1"/>
</dbReference>
<dbReference type="InterPro" id="IPR029787">
    <property type="entry name" value="Nucleotide_cyclase"/>
</dbReference>
<dbReference type="AlphaFoldDB" id="A0A1H0QPY6"/>
<dbReference type="InterPro" id="IPR050469">
    <property type="entry name" value="Diguanylate_Cyclase"/>
</dbReference>
<dbReference type="EMBL" id="LT629710">
    <property type="protein sequence ID" value="SDP19404.1"/>
    <property type="molecule type" value="Genomic_DNA"/>
</dbReference>
<dbReference type="RefSeq" id="WP_090477450.1">
    <property type="nucleotide sequence ID" value="NZ_LT629710.1"/>
</dbReference>
<evidence type="ECO:0000256" key="1">
    <source>
        <dbReference type="ARBA" id="ARBA00022692"/>
    </source>
</evidence>
<evidence type="ECO:0000259" key="6">
    <source>
        <dbReference type="PROSITE" id="PS50887"/>
    </source>
</evidence>
<dbReference type="GO" id="GO:0007165">
    <property type="term" value="P:signal transduction"/>
    <property type="evidence" value="ECO:0007669"/>
    <property type="project" value="InterPro"/>
</dbReference>
<feature type="coiled-coil region" evidence="3">
    <location>
        <begin position="49"/>
        <end position="76"/>
    </location>
</feature>
<dbReference type="SMART" id="SM00065">
    <property type="entry name" value="GAF"/>
    <property type="match status" value="1"/>
</dbReference>
<dbReference type="NCBIfam" id="TIGR00254">
    <property type="entry name" value="GGDEF"/>
    <property type="match status" value="1"/>
</dbReference>
<dbReference type="GO" id="GO:0005886">
    <property type="term" value="C:plasma membrane"/>
    <property type="evidence" value="ECO:0007669"/>
    <property type="project" value="TreeGrafter"/>
</dbReference>
<dbReference type="GO" id="GO:1902201">
    <property type="term" value="P:negative regulation of bacterial-type flagellum-dependent cell motility"/>
    <property type="evidence" value="ECO:0007669"/>
    <property type="project" value="TreeGrafter"/>
</dbReference>
<dbReference type="GO" id="GO:0052621">
    <property type="term" value="F:diguanylate cyclase activity"/>
    <property type="evidence" value="ECO:0007669"/>
    <property type="project" value="TreeGrafter"/>
</dbReference>
<dbReference type="PROSITE" id="PS50885">
    <property type="entry name" value="HAMP"/>
    <property type="match status" value="1"/>
</dbReference>
<dbReference type="PANTHER" id="PTHR45138">
    <property type="entry name" value="REGULATORY COMPONENTS OF SENSORY TRANSDUCTION SYSTEM"/>
    <property type="match status" value="1"/>
</dbReference>
<dbReference type="FunFam" id="3.30.70.270:FF:000001">
    <property type="entry name" value="Diguanylate cyclase domain protein"/>
    <property type="match status" value="1"/>
</dbReference>
<dbReference type="STRING" id="1090615.SAMN04515671_3202"/>
<dbReference type="PANTHER" id="PTHR45138:SF9">
    <property type="entry name" value="DIGUANYLATE CYCLASE DGCM-RELATED"/>
    <property type="match status" value="1"/>
</dbReference>
<evidence type="ECO:0000256" key="4">
    <source>
        <dbReference type="SAM" id="MobiDB-lite"/>
    </source>
</evidence>
<dbReference type="InterPro" id="IPR003018">
    <property type="entry name" value="GAF"/>
</dbReference>
<keyword evidence="3" id="KW-0175">Coiled coil</keyword>
<dbReference type="SUPFAM" id="SSF55073">
    <property type="entry name" value="Nucleotide cyclase"/>
    <property type="match status" value="1"/>
</dbReference>
<dbReference type="InterPro" id="IPR000160">
    <property type="entry name" value="GGDEF_dom"/>
</dbReference>
<proteinExistence type="predicted"/>
<dbReference type="SMART" id="SM00267">
    <property type="entry name" value="GGDEF"/>
    <property type="match status" value="1"/>
</dbReference>
<gene>
    <name evidence="7" type="ORF">SAMN04515671_3202</name>
</gene>
<dbReference type="Pfam" id="PF00990">
    <property type="entry name" value="GGDEF"/>
    <property type="match status" value="1"/>
</dbReference>
<dbReference type="PROSITE" id="PS50887">
    <property type="entry name" value="GGDEF"/>
    <property type="match status" value="1"/>
</dbReference>
<keyword evidence="8" id="KW-1185">Reference proteome</keyword>
<accession>A0A1H0QPY6</accession>
<dbReference type="Gene3D" id="3.30.70.270">
    <property type="match status" value="1"/>
</dbReference>
<dbReference type="CDD" id="cd01949">
    <property type="entry name" value="GGDEF"/>
    <property type="match status" value="1"/>
</dbReference>
<sequence length="414" mass="45014">MSDAALTGRFDAVISLLTRLAAGQLEARGTPSDLDDDIDSVIVGINMLAEELQASHEEMERRVMQRTHELQQLNRDITQLTELGNLLQACDSVQEAFDAMSTSLSALFDGLSGVIYVYRSSRNVLEPKVIWGDLVDVPPLAPKDCWALRRGQSHVVKAENPALVCQHRLERQGDSVCVPMSAHGETSGLLHLVEPARPGQSPRPQPGPLTPAKQSLAAAVSEQSALALANLELTEKLRLQALRDPLTGLLNRRFVDEWINREVARTDQTGRSFGVIMADIDHFKQINDLHGHDAGDQLLKAVAHSIRNALRPGDLPCRYGGEEFLLLLADIDADVLRDRAEQVRTRISELRVSHRGGTLPTVTLSAGIAVYPEDGRTATQVIDAADAALYAAKRNGRNQIGVAHPISDAEGTGA</sequence>
<dbReference type="GO" id="GO:0043709">
    <property type="term" value="P:cell adhesion involved in single-species biofilm formation"/>
    <property type="evidence" value="ECO:0007669"/>
    <property type="project" value="TreeGrafter"/>
</dbReference>
<evidence type="ECO:0000313" key="7">
    <source>
        <dbReference type="EMBL" id="SDP19404.1"/>
    </source>
</evidence>
<dbReference type="InterPro" id="IPR043128">
    <property type="entry name" value="Rev_trsase/Diguanyl_cyclase"/>
</dbReference>
<keyword evidence="1" id="KW-0812">Transmembrane</keyword>
<feature type="domain" description="HAMP" evidence="5">
    <location>
        <begin position="4"/>
        <end position="57"/>
    </location>
</feature>
<organism evidence="7 8">
    <name type="scientific">Nakamurella panacisegetis</name>
    <dbReference type="NCBI Taxonomy" id="1090615"/>
    <lineage>
        <taxon>Bacteria</taxon>
        <taxon>Bacillati</taxon>
        <taxon>Actinomycetota</taxon>
        <taxon>Actinomycetes</taxon>
        <taxon>Nakamurellales</taxon>
        <taxon>Nakamurellaceae</taxon>
        <taxon>Nakamurella</taxon>
    </lineage>
</organism>
<evidence type="ECO:0000259" key="5">
    <source>
        <dbReference type="PROSITE" id="PS50885"/>
    </source>
</evidence>
<dbReference type="InterPro" id="IPR029016">
    <property type="entry name" value="GAF-like_dom_sf"/>
</dbReference>
<keyword evidence="2" id="KW-1133">Transmembrane helix</keyword>
<feature type="region of interest" description="Disordered" evidence="4">
    <location>
        <begin position="194"/>
        <end position="213"/>
    </location>
</feature>
<evidence type="ECO:0000256" key="2">
    <source>
        <dbReference type="ARBA" id="ARBA00022989"/>
    </source>
</evidence>
<dbReference type="Gene3D" id="3.30.450.40">
    <property type="match status" value="1"/>
</dbReference>
<evidence type="ECO:0000313" key="8">
    <source>
        <dbReference type="Proteomes" id="UP000198741"/>
    </source>
</evidence>
<name>A0A1H0QPY6_9ACTN</name>
<keyword evidence="2" id="KW-0472">Membrane</keyword>
<dbReference type="Proteomes" id="UP000198741">
    <property type="component" value="Chromosome I"/>
</dbReference>